<evidence type="ECO:0000256" key="6">
    <source>
        <dbReference type="ARBA" id="ARBA00023136"/>
    </source>
</evidence>
<feature type="transmembrane region" description="Helical" evidence="7">
    <location>
        <begin position="28"/>
        <end position="52"/>
    </location>
</feature>
<feature type="transmembrane region" description="Helical" evidence="7">
    <location>
        <begin position="211"/>
        <end position="232"/>
    </location>
</feature>
<dbReference type="Pfam" id="PF00528">
    <property type="entry name" value="BPD_transp_1"/>
    <property type="match status" value="1"/>
</dbReference>
<evidence type="ECO:0000256" key="5">
    <source>
        <dbReference type="ARBA" id="ARBA00022989"/>
    </source>
</evidence>
<dbReference type="PANTHER" id="PTHR32243">
    <property type="entry name" value="MALTOSE TRANSPORT SYSTEM PERMEASE-RELATED"/>
    <property type="match status" value="1"/>
</dbReference>
<dbReference type="EMBL" id="BONZ01000009">
    <property type="protein sequence ID" value="GIH12746.1"/>
    <property type="molecule type" value="Genomic_DNA"/>
</dbReference>
<gene>
    <name evidence="9" type="ORF">Raf01_09180</name>
</gene>
<evidence type="ECO:0000256" key="4">
    <source>
        <dbReference type="ARBA" id="ARBA00022692"/>
    </source>
</evidence>
<evidence type="ECO:0000313" key="9">
    <source>
        <dbReference type="EMBL" id="GIH12746.1"/>
    </source>
</evidence>
<dbReference type="Gene3D" id="1.10.3720.10">
    <property type="entry name" value="MetI-like"/>
    <property type="match status" value="1"/>
</dbReference>
<keyword evidence="4 7" id="KW-0812">Transmembrane</keyword>
<evidence type="ECO:0000313" key="10">
    <source>
        <dbReference type="Proteomes" id="UP000642748"/>
    </source>
</evidence>
<evidence type="ECO:0000256" key="2">
    <source>
        <dbReference type="ARBA" id="ARBA00022448"/>
    </source>
</evidence>
<dbReference type="Proteomes" id="UP000642748">
    <property type="component" value="Unassembled WGS sequence"/>
</dbReference>
<feature type="transmembrane region" description="Helical" evidence="7">
    <location>
        <begin position="266"/>
        <end position="287"/>
    </location>
</feature>
<dbReference type="PROSITE" id="PS50928">
    <property type="entry name" value="ABC_TM1"/>
    <property type="match status" value="1"/>
</dbReference>
<evidence type="ECO:0000259" key="8">
    <source>
        <dbReference type="PROSITE" id="PS50928"/>
    </source>
</evidence>
<sequence length="302" mass="32371">MASTTAVGGRGGLASAADRPAMRPRRRFTFAAARSYLGIVIIVVFCLAPFYWMVVTAFRNVGYTFDTTPWPTHITLDNFRTAFSTSLGNHFGRALINSLIIGVCTTILAVAAGCFAAYAIARLDFRGKYLVLGLVLGASMFPGVALLTPLFQLFTNVHWIGGYQALIIPDISFALPLTVYTLTAFFAELPWELEEAAVVDGCTPGQAFRKVLLPLAAPGLFTTAILAFISSWNEFLLASELSNDKTQPVTVAVAQFTGSQPHQEPYTAVMAAGTIVTVPLVIMVLLLQRRIVAGLTAGGVKG</sequence>
<keyword evidence="3" id="KW-1003">Cell membrane</keyword>
<dbReference type="InterPro" id="IPR035906">
    <property type="entry name" value="MetI-like_sf"/>
</dbReference>
<dbReference type="CDD" id="cd06261">
    <property type="entry name" value="TM_PBP2"/>
    <property type="match status" value="1"/>
</dbReference>
<dbReference type="PANTHER" id="PTHR32243:SF18">
    <property type="entry name" value="INNER MEMBRANE ABC TRANSPORTER PERMEASE PROTEIN YCJP"/>
    <property type="match status" value="1"/>
</dbReference>
<keyword evidence="5 7" id="KW-1133">Transmembrane helix</keyword>
<evidence type="ECO:0000256" key="7">
    <source>
        <dbReference type="RuleBase" id="RU363032"/>
    </source>
</evidence>
<evidence type="ECO:0000256" key="1">
    <source>
        <dbReference type="ARBA" id="ARBA00004651"/>
    </source>
</evidence>
<comment type="subcellular location">
    <subcellularLocation>
        <location evidence="1 7">Cell membrane</location>
        <topology evidence="1 7">Multi-pass membrane protein</topology>
    </subcellularLocation>
</comment>
<dbReference type="InterPro" id="IPR000515">
    <property type="entry name" value="MetI-like"/>
</dbReference>
<comment type="caution">
    <text evidence="9">The sequence shown here is derived from an EMBL/GenBank/DDBJ whole genome shotgun (WGS) entry which is preliminary data.</text>
</comment>
<feature type="transmembrane region" description="Helical" evidence="7">
    <location>
        <begin position="94"/>
        <end position="118"/>
    </location>
</feature>
<keyword evidence="2 7" id="KW-0813">Transport</keyword>
<name>A0A8J3VNW8_9ACTN</name>
<dbReference type="RefSeq" id="WP_239133370.1">
    <property type="nucleotide sequence ID" value="NZ_BONZ01000009.1"/>
</dbReference>
<evidence type="ECO:0000256" key="3">
    <source>
        <dbReference type="ARBA" id="ARBA00022475"/>
    </source>
</evidence>
<feature type="transmembrane region" description="Helical" evidence="7">
    <location>
        <begin position="130"/>
        <end position="151"/>
    </location>
</feature>
<protein>
    <submittedName>
        <fullName evidence="9">ABC transporter permease</fullName>
    </submittedName>
</protein>
<accession>A0A8J3VNW8</accession>
<dbReference type="InterPro" id="IPR050901">
    <property type="entry name" value="BP-dep_ABC_trans_perm"/>
</dbReference>
<dbReference type="AlphaFoldDB" id="A0A8J3VNW8"/>
<feature type="domain" description="ABC transmembrane type-1" evidence="8">
    <location>
        <begin position="95"/>
        <end position="287"/>
    </location>
</feature>
<dbReference type="GO" id="GO:0055085">
    <property type="term" value="P:transmembrane transport"/>
    <property type="evidence" value="ECO:0007669"/>
    <property type="project" value="InterPro"/>
</dbReference>
<keyword evidence="6 7" id="KW-0472">Membrane</keyword>
<organism evidence="9 10">
    <name type="scientific">Rugosimonospora africana</name>
    <dbReference type="NCBI Taxonomy" id="556532"/>
    <lineage>
        <taxon>Bacteria</taxon>
        <taxon>Bacillati</taxon>
        <taxon>Actinomycetota</taxon>
        <taxon>Actinomycetes</taxon>
        <taxon>Micromonosporales</taxon>
        <taxon>Micromonosporaceae</taxon>
        <taxon>Rugosimonospora</taxon>
    </lineage>
</organism>
<proteinExistence type="inferred from homology"/>
<comment type="similarity">
    <text evidence="7">Belongs to the binding-protein-dependent transport system permease family.</text>
</comment>
<dbReference type="GO" id="GO:0005886">
    <property type="term" value="C:plasma membrane"/>
    <property type="evidence" value="ECO:0007669"/>
    <property type="project" value="UniProtKB-SubCell"/>
</dbReference>
<keyword evidence="10" id="KW-1185">Reference proteome</keyword>
<dbReference type="SUPFAM" id="SSF161098">
    <property type="entry name" value="MetI-like"/>
    <property type="match status" value="1"/>
</dbReference>
<reference evidence="9" key="1">
    <citation type="submission" date="2021-01" db="EMBL/GenBank/DDBJ databases">
        <title>Whole genome shotgun sequence of Rugosimonospora africana NBRC 104875.</title>
        <authorList>
            <person name="Komaki H."/>
            <person name="Tamura T."/>
        </authorList>
    </citation>
    <scope>NUCLEOTIDE SEQUENCE</scope>
    <source>
        <strain evidence="9">NBRC 104875</strain>
    </source>
</reference>
<feature type="transmembrane region" description="Helical" evidence="7">
    <location>
        <begin position="171"/>
        <end position="191"/>
    </location>
</feature>